<dbReference type="GO" id="GO:0004521">
    <property type="term" value="F:RNA endonuclease activity"/>
    <property type="evidence" value="ECO:0007669"/>
    <property type="project" value="InterPro"/>
</dbReference>
<protein>
    <submittedName>
        <fullName evidence="8">Uncharacterized protein (TIGR00255 family)</fullName>
    </submittedName>
</protein>
<keyword evidence="2" id="KW-0540">Nuclease</keyword>
<dbReference type="InterPro" id="IPR013527">
    <property type="entry name" value="YicC-like_N"/>
</dbReference>
<keyword evidence="3" id="KW-0255">Endonuclease</keyword>
<proteinExistence type="inferred from homology"/>
<evidence type="ECO:0000259" key="7">
    <source>
        <dbReference type="Pfam" id="PF08340"/>
    </source>
</evidence>
<dbReference type="RefSeq" id="WP_166919133.1">
    <property type="nucleotide sequence ID" value="NZ_JAASRN010000002.1"/>
</dbReference>
<evidence type="ECO:0000256" key="4">
    <source>
        <dbReference type="ARBA" id="ARBA00022801"/>
    </source>
</evidence>
<dbReference type="Pfam" id="PF03755">
    <property type="entry name" value="YicC-like_N"/>
    <property type="match status" value="1"/>
</dbReference>
<reference evidence="8 9" key="1">
    <citation type="submission" date="2020-03" db="EMBL/GenBank/DDBJ databases">
        <title>Genomic Encyclopedia of Type Strains, Phase IV (KMG-IV): sequencing the most valuable type-strain genomes for metagenomic binning, comparative biology and taxonomic classification.</title>
        <authorList>
            <person name="Goeker M."/>
        </authorList>
    </citation>
    <scope>NUCLEOTIDE SEQUENCE [LARGE SCALE GENOMIC DNA]</scope>
    <source>
        <strain evidence="8 9">DSM 5718</strain>
    </source>
</reference>
<dbReference type="GO" id="GO:0016787">
    <property type="term" value="F:hydrolase activity"/>
    <property type="evidence" value="ECO:0007669"/>
    <property type="project" value="UniProtKB-KW"/>
</dbReference>
<organism evidence="8 9">
    <name type="scientific">Thermonema lapsum</name>
    <dbReference type="NCBI Taxonomy" id="28195"/>
    <lineage>
        <taxon>Bacteria</taxon>
        <taxon>Pseudomonadati</taxon>
        <taxon>Bacteroidota</taxon>
        <taxon>Cytophagia</taxon>
        <taxon>Cytophagales</taxon>
        <taxon>Thermonemataceae</taxon>
        <taxon>Thermonema</taxon>
    </lineage>
</organism>
<evidence type="ECO:0000313" key="9">
    <source>
        <dbReference type="Proteomes" id="UP000537126"/>
    </source>
</evidence>
<evidence type="ECO:0000256" key="2">
    <source>
        <dbReference type="ARBA" id="ARBA00022722"/>
    </source>
</evidence>
<sequence length="291" mass="34614">MLLSMTGYGRAEYQDAHLCIKVEVKTLNSKHLDLNLRNGQLLNSKEIELRNLVQQRLQRGKVYMSIDFERIDLKNLLQLDEALITQAYQQLNALADRLNAHKQDLLRLVIQKVESIKKQEEEALSDNEWQQLLAVVEQALEQCEQFRRQEGEALSRQISEELKRIEHFLQEIDQLDPLRLQHIRERIQKHLQEISQHEQFDANRFEQEMIYYIERLDISEEKVRLQNHIHYFRKLMESNESQGKKLNFLCQEMGREINTIGSKANDAQIQQHVVHMKDALERIKEQVQNIL</sequence>
<dbReference type="PANTHER" id="PTHR30636:SF3">
    <property type="entry name" value="UPF0701 PROTEIN YICC"/>
    <property type="match status" value="1"/>
</dbReference>
<comment type="cofactor">
    <cofactor evidence="1">
        <name>a divalent metal cation</name>
        <dbReference type="ChEBI" id="CHEBI:60240"/>
    </cofactor>
</comment>
<feature type="domain" description="Endoribonuclease YicC-like C-terminal" evidence="7">
    <location>
        <begin position="173"/>
        <end position="290"/>
    </location>
</feature>
<name>A0A846MR12_9BACT</name>
<dbReference type="Pfam" id="PF08340">
    <property type="entry name" value="YicC-like_C"/>
    <property type="match status" value="1"/>
</dbReference>
<evidence type="ECO:0000313" key="8">
    <source>
        <dbReference type="EMBL" id="NIK73871.1"/>
    </source>
</evidence>
<feature type="domain" description="Endoribonuclease YicC-like N-terminal" evidence="6">
    <location>
        <begin position="3"/>
        <end position="155"/>
    </location>
</feature>
<keyword evidence="9" id="KW-1185">Reference proteome</keyword>
<keyword evidence="4" id="KW-0378">Hydrolase</keyword>
<dbReference type="PANTHER" id="PTHR30636">
    <property type="entry name" value="UPF0701 PROTEIN YICC"/>
    <property type="match status" value="1"/>
</dbReference>
<evidence type="ECO:0000256" key="1">
    <source>
        <dbReference type="ARBA" id="ARBA00001968"/>
    </source>
</evidence>
<comment type="caution">
    <text evidence="8">The sequence shown here is derived from an EMBL/GenBank/DDBJ whole genome shotgun (WGS) entry which is preliminary data.</text>
</comment>
<dbReference type="EMBL" id="JAASRN010000002">
    <property type="protein sequence ID" value="NIK73871.1"/>
    <property type="molecule type" value="Genomic_DNA"/>
</dbReference>
<dbReference type="InterPro" id="IPR005229">
    <property type="entry name" value="YicC/YloC-like"/>
</dbReference>
<accession>A0A846MR12</accession>
<comment type="similarity">
    <text evidence="5">Belongs to the YicC/YloC family.</text>
</comment>
<dbReference type="InterPro" id="IPR013551">
    <property type="entry name" value="YicC-like_C"/>
</dbReference>
<dbReference type="AlphaFoldDB" id="A0A846MR12"/>
<dbReference type="NCBIfam" id="TIGR00255">
    <property type="entry name" value="YicC/YloC family endoribonuclease"/>
    <property type="match status" value="1"/>
</dbReference>
<evidence type="ECO:0000256" key="3">
    <source>
        <dbReference type="ARBA" id="ARBA00022759"/>
    </source>
</evidence>
<evidence type="ECO:0000259" key="6">
    <source>
        <dbReference type="Pfam" id="PF03755"/>
    </source>
</evidence>
<gene>
    <name evidence="8" type="ORF">FHS56_001384</name>
</gene>
<evidence type="ECO:0000256" key="5">
    <source>
        <dbReference type="ARBA" id="ARBA00035648"/>
    </source>
</evidence>
<dbReference type="Proteomes" id="UP000537126">
    <property type="component" value="Unassembled WGS sequence"/>
</dbReference>